<evidence type="ECO:0000256" key="1">
    <source>
        <dbReference type="SAM" id="MobiDB-lite"/>
    </source>
</evidence>
<proteinExistence type="predicted"/>
<evidence type="ECO:0000313" key="2">
    <source>
        <dbReference type="EMBL" id="ETO17272.1"/>
    </source>
</evidence>
<feature type="region of interest" description="Disordered" evidence="1">
    <location>
        <begin position="148"/>
        <end position="187"/>
    </location>
</feature>
<keyword evidence="3" id="KW-1185">Reference proteome</keyword>
<accession>X6MUY1</accession>
<gene>
    <name evidence="2" type="ORF">RFI_20058</name>
</gene>
<sequence>TVHFSVIASPTYQTGEDYSKQVSEYLLSNNVNLRKSVRYHQCTWKGQIVAIPITHSTLAHDFGHVSIDGNGDRNGMHHHQQGKRDSKKTLANKPMRCHASNILANFYEMKKHFGHGGEHIKGHLKRQMQTIKHWLYIVVVKVDPMSSELTSKSSGAKEVEEEGNDDDDDDDDNDDGDDDEEGEEENHAKSIAKRYFRMLPTVTHFEQVSQGGVCVYICLSNMRHPRILEYCTSPAIMESFFNPRYARRNKLMYHNFNHMSRLPPFLQEINETLLASF</sequence>
<protein>
    <submittedName>
        <fullName evidence="2">Uncharacterized protein</fullName>
    </submittedName>
</protein>
<evidence type="ECO:0000313" key="3">
    <source>
        <dbReference type="Proteomes" id="UP000023152"/>
    </source>
</evidence>
<reference evidence="2 3" key="1">
    <citation type="journal article" date="2013" name="Curr. Biol.">
        <title>The Genome of the Foraminiferan Reticulomyxa filosa.</title>
        <authorList>
            <person name="Glockner G."/>
            <person name="Hulsmann N."/>
            <person name="Schleicher M."/>
            <person name="Noegel A.A."/>
            <person name="Eichinger L."/>
            <person name="Gallinger C."/>
            <person name="Pawlowski J."/>
            <person name="Sierra R."/>
            <person name="Euteneuer U."/>
            <person name="Pillet L."/>
            <person name="Moustafa A."/>
            <person name="Platzer M."/>
            <person name="Groth M."/>
            <person name="Szafranski K."/>
            <person name="Schliwa M."/>
        </authorList>
    </citation>
    <scope>NUCLEOTIDE SEQUENCE [LARGE SCALE GENOMIC DNA]</scope>
</reference>
<name>X6MUY1_RETFI</name>
<feature type="non-terminal residue" evidence="2">
    <location>
        <position position="1"/>
    </location>
</feature>
<feature type="compositionally biased region" description="Acidic residues" evidence="1">
    <location>
        <begin position="159"/>
        <end position="184"/>
    </location>
</feature>
<dbReference type="EMBL" id="ASPP01016996">
    <property type="protein sequence ID" value="ETO17272.1"/>
    <property type="molecule type" value="Genomic_DNA"/>
</dbReference>
<feature type="region of interest" description="Disordered" evidence="1">
    <location>
        <begin position="69"/>
        <end position="92"/>
    </location>
</feature>
<dbReference type="Proteomes" id="UP000023152">
    <property type="component" value="Unassembled WGS sequence"/>
</dbReference>
<dbReference type="AlphaFoldDB" id="X6MUY1"/>
<feature type="non-terminal residue" evidence="2">
    <location>
        <position position="277"/>
    </location>
</feature>
<organism evidence="2 3">
    <name type="scientific">Reticulomyxa filosa</name>
    <dbReference type="NCBI Taxonomy" id="46433"/>
    <lineage>
        <taxon>Eukaryota</taxon>
        <taxon>Sar</taxon>
        <taxon>Rhizaria</taxon>
        <taxon>Retaria</taxon>
        <taxon>Foraminifera</taxon>
        <taxon>Monothalamids</taxon>
        <taxon>Reticulomyxidae</taxon>
        <taxon>Reticulomyxa</taxon>
    </lineage>
</organism>
<comment type="caution">
    <text evidence="2">The sequence shown here is derived from an EMBL/GenBank/DDBJ whole genome shotgun (WGS) entry which is preliminary data.</text>
</comment>